<evidence type="ECO:0000259" key="6">
    <source>
        <dbReference type="SMART" id="SM00916"/>
    </source>
</evidence>
<dbReference type="GO" id="GO:0005739">
    <property type="term" value="C:mitochondrion"/>
    <property type="evidence" value="ECO:0007669"/>
    <property type="project" value="UniProtKB-SubCell"/>
</dbReference>
<comment type="subcellular location">
    <subcellularLocation>
        <location evidence="1">Mitochondrion</location>
    </subcellularLocation>
</comment>
<dbReference type="PANTHER" id="PTHR13274:SF2">
    <property type="entry name" value="SMALL RIBOSOMAL SUBUNIT PROTEIN MS25"/>
    <property type="match status" value="1"/>
</dbReference>
<comment type="caution">
    <text evidence="7">The sequence shown here is derived from an EMBL/GenBank/DDBJ whole genome shotgun (WGS) entry which is preliminary data.</text>
</comment>
<gene>
    <name evidence="7" type="ORF">NA57DRAFT_75435</name>
</gene>
<evidence type="ECO:0000256" key="1">
    <source>
        <dbReference type="ARBA" id="ARBA00004173"/>
    </source>
</evidence>
<dbReference type="GO" id="GO:1990904">
    <property type="term" value="C:ribonucleoprotein complex"/>
    <property type="evidence" value="ECO:0007669"/>
    <property type="project" value="UniProtKB-KW"/>
</dbReference>
<keyword evidence="3" id="KW-0496">Mitochondrion</keyword>
<reference evidence="7" key="1">
    <citation type="journal article" date="2020" name="Stud. Mycol.">
        <title>101 Dothideomycetes genomes: a test case for predicting lifestyles and emergence of pathogens.</title>
        <authorList>
            <person name="Haridas S."/>
            <person name="Albert R."/>
            <person name="Binder M."/>
            <person name="Bloem J."/>
            <person name="Labutti K."/>
            <person name="Salamov A."/>
            <person name="Andreopoulos B."/>
            <person name="Baker S."/>
            <person name="Barry K."/>
            <person name="Bills G."/>
            <person name="Bluhm B."/>
            <person name="Cannon C."/>
            <person name="Castanera R."/>
            <person name="Culley D."/>
            <person name="Daum C."/>
            <person name="Ezra D."/>
            <person name="Gonzalez J."/>
            <person name="Henrissat B."/>
            <person name="Kuo A."/>
            <person name="Liang C."/>
            <person name="Lipzen A."/>
            <person name="Lutzoni F."/>
            <person name="Magnuson J."/>
            <person name="Mondo S."/>
            <person name="Nolan M."/>
            <person name="Ohm R."/>
            <person name="Pangilinan J."/>
            <person name="Park H.-J."/>
            <person name="Ramirez L."/>
            <person name="Alfaro M."/>
            <person name="Sun H."/>
            <person name="Tritt A."/>
            <person name="Yoshinaga Y."/>
            <person name="Zwiers L.-H."/>
            <person name="Turgeon B."/>
            <person name="Goodwin S."/>
            <person name="Spatafora J."/>
            <person name="Crous P."/>
            <person name="Grigoriev I."/>
        </authorList>
    </citation>
    <scope>NUCLEOTIDE SEQUENCE</scope>
    <source>
        <strain evidence="7">CBS 133067</strain>
    </source>
</reference>
<dbReference type="EMBL" id="ML978125">
    <property type="protein sequence ID" value="KAF2099933.1"/>
    <property type="molecule type" value="Genomic_DNA"/>
</dbReference>
<organism evidence="7 8">
    <name type="scientific">Rhizodiscina lignyota</name>
    <dbReference type="NCBI Taxonomy" id="1504668"/>
    <lineage>
        <taxon>Eukaryota</taxon>
        <taxon>Fungi</taxon>
        <taxon>Dikarya</taxon>
        <taxon>Ascomycota</taxon>
        <taxon>Pezizomycotina</taxon>
        <taxon>Dothideomycetes</taxon>
        <taxon>Pleosporomycetidae</taxon>
        <taxon>Aulographales</taxon>
        <taxon>Rhizodiscinaceae</taxon>
        <taxon>Rhizodiscina</taxon>
    </lineage>
</organism>
<keyword evidence="8" id="KW-1185">Reference proteome</keyword>
<dbReference type="SMART" id="SM00916">
    <property type="entry name" value="L51_S25_CI-B8"/>
    <property type="match status" value="1"/>
</dbReference>
<dbReference type="InterPro" id="IPR036249">
    <property type="entry name" value="Thioredoxin-like_sf"/>
</dbReference>
<evidence type="ECO:0000256" key="4">
    <source>
        <dbReference type="ARBA" id="ARBA00023274"/>
    </source>
</evidence>
<evidence type="ECO:0000256" key="5">
    <source>
        <dbReference type="SAM" id="MobiDB-lite"/>
    </source>
</evidence>
<evidence type="ECO:0000313" key="8">
    <source>
        <dbReference type="Proteomes" id="UP000799772"/>
    </source>
</evidence>
<keyword evidence="2" id="KW-0689">Ribosomal protein</keyword>
<evidence type="ECO:0000313" key="7">
    <source>
        <dbReference type="EMBL" id="KAF2099933.1"/>
    </source>
</evidence>
<dbReference type="OrthoDB" id="1696305at2759"/>
<evidence type="ECO:0000256" key="2">
    <source>
        <dbReference type="ARBA" id="ARBA00022980"/>
    </source>
</evidence>
<proteinExistence type="predicted"/>
<dbReference type="GO" id="GO:0005840">
    <property type="term" value="C:ribosome"/>
    <property type="evidence" value="ECO:0007669"/>
    <property type="project" value="UniProtKB-KW"/>
</dbReference>
<dbReference type="AlphaFoldDB" id="A0A9P4IH65"/>
<sequence>MRSVTERDPRRVPPQPTEIWTAKVYCGSDNALQTDYISKMLLGVRLGPGAAVLPKEIYRINLQFAKSVDGGHMGPRKFWRNMLPRLKYHNPTVDMNVDRTVANDGPATLTLFFHSQSSSTPTTPAEQTDPNAITKTINMKNKTDTGIWEEFVTLTDAKAVRPTEEDTRLLQELAEQNTDSAENSARQKEENKRIKRERQLLQMVKQD</sequence>
<feature type="domain" description="Ribosomal protein/NADH dehydrogenase" evidence="6">
    <location>
        <begin position="67"/>
        <end position="158"/>
    </location>
</feature>
<name>A0A9P4IH65_9PEZI</name>
<protein>
    <recommendedName>
        <fullName evidence="6">Ribosomal protein/NADH dehydrogenase domain-containing protein</fullName>
    </recommendedName>
</protein>
<feature type="region of interest" description="Disordered" evidence="5">
    <location>
        <begin position="173"/>
        <end position="207"/>
    </location>
</feature>
<evidence type="ECO:0000256" key="3">
    <source>
        <dbReference type="ARBA" id="ARBA00023128"/>
    </source>
</evidence>
<keyword evidence="4" id="KW-0687">Ribonucleoprotein</keyword>
<dbReference type="InterPro" id="IPR040049">
    <property type="entry name" value="Ribosomal_mS25/mL61"/>
</dbReference>
<dbReference type="InterPro" id="IPR007741">
    <property type="entry name" value="Ribosomal_mL43/mS25/NADH_DH"/>
</dbReference>
<feature type="compositionally biased region" description="Polar residues" evidence="5">
    <location>
        <begin position="174"/>
        <end position="184"/>
    </location>
</feature>
<dbReference type="Proteomes" id="UP000799772">
    <property type="component" value="Unassembled WGS sequence"/>
</dbReference>
<dbReference type="PANTHER" id="PTHR13274">
    <property type="entry name" value="MITOCHONDRIAL RIBOSOMAL PROTEIN S25"/>
    <property type="match status" value="1"/>
</dbReference>
<dbReference type="SUPFAM" id="SSF52833">
    <property type="entry name" value="Thioredoxin-like"/>
    <property type="match status" value="1"/>
</dbReference>
<accession>A0A9P4IH65</accession>
<dbReference type="GO" id="GO:0003735">
    <property type="term" value="F:structural constituent of ribosome"/>
    <property type="evidence" value="ECO:0007669"/>
    <property type="project" value="InterPro"/>
</dbReference>
<dbReference type="Pfam" id="PF05047">
    <property type="entry name" value="L51_S25_CI-B8"/>
    <property type="match status" value="1"/>
</dbReference>